<dbReference type="RefSeq" id="WP_152154693.1">
    <property type="nucleotide sequence ID" value="NZ_WEIO01000020.1"/>
</dbReference>
<dbReference type="GO" id="GO:0016836">
    <property type="term" value="F:hydro-lyase activity"/>
    <property type="evidence" value="ECO:0007669"/>
    <property type="project" value="UniProtKB-ARBA"/>
</dbReference>
<dbReference type="CDD" id="cd06558">
    <property type="entry name" value="crotonase-like"/>
    <property type="match status" value="1"/>
</dbReference>
<dbReference type="Gene3D" id="3.90.226.10">
    <property type="entry name" value="2-enoyl-CoA Hydratase, Chain A, domain 1"/>
    <property type="match status" value="1"/>
</dbReference>
<evidence type="ECO:0000313" key="4">
    <source>
        <dbReference type="EMBL" id="KAB7704066.1"/>
    </source>
</evidence>
<dbReference type="Proteomes" id="UP000429595">
    <property type="component" value="Unassembled WGS sequence"/>
</dbReference>
<name>A0A6I1FFG0_9BACI</name>
<proteinExistence type="inferred from homology"/>
<organism evidence="4 5">
    <name type="scientific">Bacillus aerolatus</name>
    <dbReference type="NCBI Taxonomy" id="2653354"/>
    <lineage>
        <taxon>Bacteria</taxon>
        <taxon>Bacillati</taxon>
        <taxon>Bacillota</taxon>
        <taxon>Bacilli</taxon>
        <taxon>Bacillales</taxon>
        <taxon>Bacillaceae</taxon>
        <taxon>Bacillus</taxon>
    </lineage>
</organism>
<comment type="caution">
    <text evidence="4">The sequence shown here is derived from an EMBL/GenBank/DDBJ whole genome shotgun (WGS) entry which is preliminary data.</text>
</comment>
<dbReference type="AlphaFoldDB" id="A0A6I1FFG0"/>
<evidence type="ECO:0000256" key="2">
    <source>
        <dbReference type="ARBA" id="ARBA00023239"/>
    </source>
</evidence>
<evidence type="ECO:0000313" key="5">
    <source>
        <dbReference type="Proteomes" id="UP000429595"/>
    </source>
</evidence>
<dbReference type="PROSITE" id="PS00166">
    <property type="entry name" value="ENOYL_COA_HYDRATASE"/>
    <property type="match status" value="1"/>
</dbReference>
<protein>
    <submittedName>
        <fullName evidence="4">Enoyl-CoA hydratase</fullName>
    </submittedName>
</protein>
<evidence type="ECO:0000256" key="1">
    <source>
        <dbReference type="ARBA" id="ARBA00005254"/>
    </source>
</evidence>
<dbReference type="FunFam" id="1.10.12.10:FF:000001">
    <property type="entry name" value="Probable enoyl-CoA hydratase, mitochondrial"/>
    <property type="match status" value="1"/>
</dbReference>
<keyword evidence="2" id="KW-0456">Lyase</keyword>
<dbReference type="InterPro" id="IPR029045">
    <property type="entry name" value="ClpP/crotonase-like_dom_sf"/>
</dbReference>
<dbReference type="EMBL" id="WEIO01000020">
    <property type="protein sequence ID" value="KAB7704066.1"/>
    <property type="molecule type" value="Genomic_DNA"/>
</dbReference>
<comment type="similarity">
    <text evidence="1 3">Belongs to the enoyl-CoA hydratase/isomerase family.</text>
</comment>
<keyword evidence="5" id="KW-1185">Reference proteome</keyword>
<dbReference type="InterPro" id="IPR001753">
    <property type="entry name" value="Enoyl-CoA_hydra/iso"/>
</dbReference>
<reference evidence="4 5" key="1">
    <citation type="submission" date="2019-10" db="EMBL/GenBank/DDBJ databases">
        <title>Bacillus aerolatum sp. nov., isolated from bioaerosol of sport playgrounds.</title>
        <authorList>
            <person name="Chen P."/>
            <person name="Zhang G."/>
        </authorList>
    </citation>
    <scope>NUCLEOTIDE SEQUENCE [LARGE SCALE GENOMIC DNA]</scope>
    <source>
        <strain evidence="4 5">CX253</strain>
    </source>
</reference>
<dbReference type="PANTHER" id="PTHR43459">
    <property type="entry name" value="ENOYL-COA HYDRATASE"/>
    <property type="match status" value="1"/>
</dbReference>
<dbReference type="Pfam" id="PF00378">
    <property type="entry name" value="ECH_1"/>
    <property type="match status" value="1"/>
</dbReference>
<dbReference type="SUPFAM" id="SSF52096">
    <property type="entry name" value="ClpP/crotonase"/>
    <property type="match status" value="1"/>
</dbReference>
<evidence type="ECO:0000256" key="3">
    <source>
        <dbReference type="RuleBase" id="RU003707"/>
    </source>
</evidence>
<accession>A0A6I1FFG0</accession>
<dbReference type="PANTHER" id="PTHR43459:SF1">
    <property type="entry name" value="EG:BACN32G11.4 PROTEIN"/>
    <property type="match status" value="1"/>
</dbReference>
<dbReference type="InterPro" id="IPR018376">
    <property type="entry name" value="Enoyl-CoA_hyd/isom_CS"/>
</dbReference>
<gene>
    <name evidence="4" type="ORF">F9802_19130</name>
</gene>
<sequence>MGELNIDTQNGVRMLTLNRPERLNAINPALSLQVERALTEASMDDEVRVVVITGAGRGFCSGLDLMKGKSEESTPVTRYERLDELRWVGRQALGIVQCDKPVIAAINGIAAGAGLSLALACDLRFMSEEARVTAGYIRRALSPDGGMSYFLPRLVGQAKAAEIIFTGREITSDEAERIGLVNGVFPAAELHDRVLTFAKDLAEGPPIALTLSKRLLAASSDSDLETSLKHELTAIKTCFETKDAAEGIQAFTEKRKPIFRGE</sequence>